<dbReference type="AlphaFoldDB" id="A0A7C8L4U2"/>
<dbReference type="Proteomes" id="UP000480246">
    <property type="component" value="Unassembled WGS sequence"/>
</dbReference>
<dbReference type="InterPro" id="IPR018878">
    <property type="entry name" value="ORF6C_dom"/>
</dbReference>
<dbReference type="RefSeq" id="WP_153406478.1">
    <property type="nucleotide sequence ID" value="NZ_ML762446.1"/>
</dbReference>
<evidence type="ECO:0000313" key="4">
    <source>
        <dbReference type="Proteomes" id="UP000480246"/>
    </source>
</evidence>
<evidence type="ECO:0008006" key="5">
    <source>
        <dbReference type="Google" id="ProtNLM"/>
    </source>
</evidence>
<dbReference type="InterPro" id="IPR018873">
    <property type="entry name" value="KilA-N_DNA-bd_domain"/>
</dbReference>
<gene>
    <name evidence="3" type="ORF">F9U64_19115</name>
</gene>
<evidence type="ECO:0000259" key="2">
    <source>
        <dbReference type="Pfam" id="PF10552"/>
    </source>
</evidence>
<dbReference type="Pfam" id="PF10552">
    <property type="entry name" value="ORF6C"/>
    <property type="match status" value="1"/>
</dbReference>
<dbReference type="EMBL" id="WEID01000099">
    <property type="protein sequence ID" value="KAB8126930.1"/>
    <property type="molecule type" value="Genomic_DNA"/>
</dbReference>
<dbReference type="Pfam" id="PF10543">
    <property type="entry name" value="ORF6N"/>
    <property type="match status" value="1"/>
</dbReference>
<reference evidence="3 4" key="1">
    <citation type="submission" date="2019-10" db="EMBL/GenBank/DDBJ databases">
        <title>Gracilibacillus sp. nov. isolated from rice seeds.</title>
        <authorList>
            <person name="He S."/>
        </authorList>
    </citation>
    <scope>NUCLEOTIDE SEQUENCE [LARGE SCALE GENOMIC DNA]</scope>
    <source>
        <strain evidence="3 4">TD8</strain>
    </source>
</reference>
<feature type="domain" description="KilA-N DNA-binding" evidence="1">
    <location>
        <begin position="5"/>
        <end position="89"/>
    </location>
</feature>
<keyword evidence="4" id="KW-1185">Reference proteome</keyword>
<feature type="domain" description="ORF6C" evidence="2">
    <location>
        <begin position="120"/>
        <end position="230"/>
    </location>
</feature>
<comment type="caution">
    <text evidence="3">The sequence shown here is derived from an EMBL/GenBank/DDBJ whole genome shotgun (WGS) entry which is preliminary data.</text>
</comment>
<evidence type="ECO:0000259" key="1">
    <source>
        <dbReference type="Pfam" id="PF10543"/>
    </source>
</evidence>
<accession>A0A7C8L4U2</accession>
<sequence>MSDLKIINHADQRVLMTNQLAESFGTSSDIINRNFQRNSNRYTHGKHYFALSGEELREFKGSRQFDATLKYTSVLYLWTEKGAWLHAKSLNTNRAWDAYEMLVDDYYNVKENLPQAPQSLELALQAALEHEREIKTIKSDVKYLKGSMRIDSLQQQEIQEAAKYSVVQALGGGDSKAYEDLSKKVFSAFWKEFKKHFKVPRYGDVPKVKFDEAIRFIELWRPSTSLQIEIDQANSQMAM</sequence>
<proteinExistence type="predicted"/>
<name>A0A7C8L4U2_9BACI</name>
<evidence type="ECO:0000313" key="3">
    <source>
        <dbReference type="EMBL" id="KAB8126930.1"/>
    </source>
</evidence>
<dbReference type="OrthoDB" id="9812611at2"/>
<organism evidence="3 4">
    <name type="scientific">Gracilibacillus oryzae</name>
    <dbReference type="NCBI Taxonomy" id="1672701"/>
    <lineage>
        <taxon>Bacteria</taxon>
        <taxon>Bacillati</taxon>
        <taxon>Bacillota</taxon>
        <taxon>Bacilli</taxon>
        <taxon>Bacillales</taxon>
        <taxon>Bacillaceae</taxon>
        <taxon>Gracilibacillus</taxon>
    </lineage>
</organism>
<protein>
    <recommendedName>
        <fullName evidence="5">Antirepressor</fullName>
    </recommendedName>
</protein>